<reference evidence="13 14" key="1">
    <citation type="submission" date="2021-11" db="EMBL/GenBank/DDBJ databases">
        <title>Draft genome sequence of Paenibacillus profundus YoMME, a new Gram-positive bacteria with exoelectrogenic properties.</title>
        <authorList>
            <person name="Hubenova Y."/>
            <person name="Hubenova E."/>
            <person name="Manasiev Y."/>
            <person name="Peykov S."/>
            <person name="Mitov M."/>
        </authorList>
    </citation>
    <scope>NUCLEOTIDE SEQUENCE [LARGE SCALE GENOMIC DNA]</scope>
    <source>
        <strain evidence="13 14">YoMME</strain>
    </source>
</reference>
<dbReference type="InterPro" id="IPR000577">
    <property type="entry name" value="Carb_kinase_FGGY"/>
</dbReference>
<evidence type="ECO:0000259" key="11">
    <source>
        <dbReference type="Pfam" id="PF00370"/>
    </source>
</evidence>
<evidence type="ECO:0000259" key="12">
    <source>
        <dbReference type="Pfam" id="PF02782"/>
    </source>
</evidence>
<keyword evidence="4 8" id="KW-0547">Nucleotide-binding</keyword>
<keyword evidence="6 8" id="KW-0067">ATP-binding</keyword>
<feature type="site" description="Important for activity" evidence="8">
    <location>
        <position position="8"/>
    </location>
</feature>
<keyword evidence="7 8" id="KW-0119">Carbohydrate metabolism</keyword>
<dbReference type="RefSeq" id="WP_233696005.1">
    <property type="nucleotide sequence ID" value="NZ_JAJNBZ010000003.1"/>
</dbReference>
<dbReference type="SUPFAM" id="SSF53067">
    <property type="entry name" value="Actin-like ATPase domain"/>
    <property type="match status" value="2"/>
</dbReference>
<dbReference type="InterPro" id="IPR018484">
    <property type="entry name" value="FGGY_N"/>
</dbReference>
<evidence type="ECO:0000313" key="13">
    <source>
        <dbReference type="EMBL" id="MCE5168840.1"/>
    </source>
</evidence>
<dbReference type="HAMAP" id="MF_02220">
    <property type="entry name" value="XylB"/>
    <property type="match status" value="1"/>
</dbReference>
<keyword evidence="3 8" id="KW-0808">Transferase</keyword>
<comment type="function">
    <text evidence="8">Catalyzes the phosphorylation of D-xylulose to D-xylulose 5-phosphate.</text>
</comment>
<evidence type="ECO:0000256" key="10">
    <source>
        <dbReference type="RuleBase" id="RU364073"/>
    </source>
</evidence>
<evidence type="ECO:0000256" key="5">
    <source>
        <dbReference type="ARBA" id="ARBA00022777"/>
    </source>
</evidence>
<feature type="domain" description="Carbohydrate kinase FGGY C-terminal" evidence="12">
    <location>
        <begin position="255"/>
        <end position="441"/>
    </location>
</feature>
<dbReference type="PIRSF" id="PIRSF000538">
    <property type="entry name" value="GlpK"/>
    <property type="match status" value="1"/>
</dbReference>
<comment type="caution">
    <text evidence="13">The sequence shown here is derived from an EMBL/GenBank/DDBJ whole genome shotgun (WGS) entry which is preliminary data.</text>
</comment>
<proteinExistence type="inferred from homology"/>
<evidence type="ECO:0000256" key="7">
    <source>
        <dbReference type="ARBA" id="ARBA00023277"/>
    </source>
</evidence>
<evidence type="ECO:0000256" key="4">
    <source>
        <dbReference type="ARBA" id="ARBA00022741"/>
    </source>
</evidence>
<dbReference type="Proteomes" id="UP001199916">
    <property type="component" value="Unassembled WGS sequence"/>
</dbReference>
<keyword evidence="5 8" id="KW-0418">Kinase</keyword>
<keyword evidence="14" id="KW-1185">Reference proteome</keyword>
<comment type="catalytic activity">
    <reaction evidence="8 10">
        <text>D-xylulose + ATP = D-xylulose 5-phosphate + ADP + H(+)</text>
        <dbReference type="Rhea" id="RHEA:10964"/>
        <dbReference type="ChEBI" id="CHEBI:15378"/>
        <dbReference type="ChEBI" id="CHEBI:17140"/>
        <dbReference type="ChEBI" id="CHEBI:30616"/>
        <dbReference type="ChEBI" id="CHEBI:57737"/>
        <dbReference type="ChEBI" id="CHEBI:456216"/>
        <dbReference type="EC" id="2.7.1.17"/>
    </reaction>
</comment>
<dbReference type="Pfam" id="PF02782">
    <property type="entry name" value="FGGY_C"/>
    <property type="match status" value="1"/>
</dbReference>
<dbReference type="CDD" id="cd07808">
    <property type="entry name" value="ASKHA_NBD_FGGY_EcXK-like"/>
    <property type="match status" value="1"/>
</dbReference>
<gene>
    <name evidence="8 10 13" type="primary">xylB</name>
    <name evidence="13" type="ORF">LQV63_05885</name>
</gene>
<sequence>MKYVIGIDLGTSAVKAILVNMKGTVIAEAAEAYPLIHEKAGYSEQKPEDWTDGTVAAIARLVNEAGVAAADIDGISFSGQMHGLVLLGEDGAPLRHAILWNDTRTTEQCRRITEELGPQLLRIAKNQALEGFTLPKLLWVQQNEPDLFARAAAFMLPKDYVRYRLTGHMATDYSDAAGTLLLDVTEKQWSTAIADAFGLPLSLFPPLLESSDCVGTLLPEMAGKTGLSPQTKVYAGGADNACGAIGAGILHPGTAMCSIGTSGVVLAYEENRCADYEGKVHFFNHGLTNAYYVMGVTLAAGYSLQWFKETFGHGLSFDELLNGIEDIPAGSGGLLFTPYLVGERTPHADAVIRGSFIGMDGSHTLQHFARAVLEGITFSLKESLEILRASGKEISAVISIGGGARNETWLQMQADIFGTEMVKLKSEQGPAMGAAMLAAYGAGWFPTLEVCADAFLMASERWKPDPNRNEMYEQLFDVYRQVYANTQSLNEGLLPFRR</sequence>
<evidence type="ECO:0000256" key="8">
    <source>
        <dbReference type="HAMAP-Rule" id="MF_02220"/>
    </source>
</evidence>
<evidence type="ECO:0000313" key="14">
    <source>
        <dbReference type="Proteomes" id="UP001199916"/>
    </source>
</evidence>
<evidence type="ECO:0000256" key="9">
    <source>
        <dbReference type="RuleBase" id="RU003733"/>
    </source>
</evidence>
<evidence type="ECO:0000256" key="1">
    <source>
        <dbReference type="ARBA" id="ARBA00009156"/>
    </source>
</evidence>
<accession>A0ABS8YES4</accession>
<keyword evidence="2 8" id="KW-0859">Xylose metabolism</keyword>
<dbReference type="InterPro" id="IPR043129">
    <property type="entry name" value="ATPase_NBD"/>
</dbReference>
<comment type="similarity">
    <text evidence="1 8 9">Belongs to the FGGY kinase family.</text>
</comment>
<dbReference type="EC" id="2.7.1.17" evidence="8 10"/>
<protein>
    <recommendedName>
        <fullName evidence="8 10">Xylulose kinase</fullName>
        <shortName evidence="8 10">Xylulokinase</shortName>
        <ecNumber evidence="8 10">2.7.1.17</ecNumber>
    </recommendedName>
</protein>
<feature type="binding site" evidence="8">
    <location>
        <begin position="81"/>
        <end position="82"/>
    </location>
    <ligand>
        <name>substrate</name>
    </ligand>
</feature>
<dbReference type="EMBL" id="JAJNBZ010000003">
    <property type="protein sequence ID" value="MCE5168840.1"/>
    <property type="molecule type" value="Genomic_DNA"/>
</dbReference>
<organism evidence="13 14">
    <name type="scientific">Paenibacillus profundus</name>
    <dbReference type="NCBI Taxonomy" id="1173085"/>
    <lineage>
        <taxon>Bacteria</taxon>
        <taxon>Bacillati</taxon>
        <taxon>Bacillota</taxon>
        <taxon>Bacilli</taxon>
        <taxon>Bacillales</taxon>
        <taxon>Paenibacillaceae</taxon>
        <taxon>Paenibacillus</taxon>
    </lineage>
</organism>
<dbReference type="PROSITE" id="PS00445">
    <property type="entry name" value="FGGY_KINASES_2"/>
    <property type="match status" value="1"/>
</dbReference>
<dbReference type="PROSITE" id="PS00933">
    <property type="entry name" value="FGGY_KINASES_1"/>
    <property type="match status" value="1"/>
</dbReference>
<evidence type="ECO:0000256" key="3">
    <source>
        <dbReference type="ARBA" id="ARBA00022679"/>
    </source>
</evidence>
<dbReference type="GO" id="GO:0004856">
    <property type="term" value="F:D-xylulokinase activity"/>
    <property type="evidence" value="ECO:0007669"/>
    <property type="project" value="UniProtKB-EC"/>
</dbReference>
<dbReference type="NCBIfam" id="TIGR01312">
    <property type="entry name" value="XylB"/>
    <property type="match status" value="1"/>
</dbReference>
<dbReference type="Gene3D" id="3.30.420.40">
    <property type="match status" value="2"/>
</dbReference>
<dbReference type="Pfam" id="PF00370">
    <property type="entry name" value="FGGY_N"/>
    <property type="match status" value="1"/>
</dbReference>
<feature type="domain" description="Carbohydrate kinase FGGY N-terminal" evidence="11">
    <location>
        <begin position="3"/>
        <end position="246"/>
    </location>
</feature>
<dbReference type="PANTHER" id="PTHR43095:SF5">
    <property type="entry name" value="XYLULOSE KINASE"/>
    <property type="match status" value="1"/>
</dbReference>
<feature type="active site" description="Proton acceptor" evidence="8">
    <location>
        <position position="239"/>
    </location>
</feature>
<name>A0ABS8YES4_9BACL</name>
<dbReference type="InterPro" id="IPR006000">
    <property type="entry name" value="Xylulokinase"/>
</dbReference>
<dbReference type="InterPro" id="IPR018483">
    <property type="entry name" value="Carb_kinase_FGGY_CS"/>
</dbReference>
<dbReference type="PANTHER" id="PTHR43095">
    <property type="entry name" value="SUGAR KINASE"/>
    <property type="match status" value="1"/>
</dbReference>
<evidence type="ECO:0000256" key="6">
    <source>
        <dbReference type="ARBA" id="ARBA00022840"/>
    </source>
</evidence>
<dbReference type="InterPro" id="IPR050406">
    <property type="entry name" value="FGGY_Carb_Kinase"/>
</dbReference>
<evidence type="ECO:0000256" key="2">
    <source>
        <dbReference type="ARBA" id="ARBA00022629"/>
    </source>
</evidence>
<dbReference type="InterPro" id="IPR018485">
    <property type="entry name" value="FGGY_C"/>
</dbReference>